<comment type="caution">
    <text evidence="1">The sequence shown here is derived from an EMBL/GenBank/DDBJ whole genome shotgun (WGS) entry which is preliminary data.</text>
</comment>
<accession>A0A847S9K2</accession>
<keyword evidence="2" id="KW-1185">Reference proteome</keyword>
<dbReference type="RefSeq" id="WP_168878112.1">
    <property type="nucleotide sequence ID" value="NZ_JABAIM010000004.1"/>
</dbReference>
<evidence type="ECO:0000313" key="2">
    <source>
        <dbReference type="Proteomes" id="UP000587991"/>
    </source>
</evidence>
<dbReference type="EMBL" id="JABAIM010000004">
    <property type="protein sequence ID" value="NLR76433.1"/>
    <property type="molecule type" value="Genomic_DNA"/>
</dbReference>
<proteinExistence type="predicted"/>
<dbReference type="AlphaFoldDB" id="A0A847S9K2"/>
<name>A0A847S9K2_9NEIS</name>
<dbReference type="Proteomes" id="UP000587991">
    <property type="component" value="Unassembled WGS sequence"/>
</dbReference>
<organism evidence="1 2">
    <name type="scientific">Leeia aquatica</name>
    <dbReference type="NCBI Taxonomy" id="2725557"/>
    <lineage>
        <taxon>Bacteria</taxon>
        <taxon>Pseudomonadati</taxon>
        <taxon>Pseudomonadota</taxon>
        <taxon>Betaproteobacteria</taxon>
        <taxon>Neisseriales</taxon>
        <taxon>Leeiaceae</taxon>
        <taxon>Leeia</taxon>
    </lineage>
</organism>
<protein>
    <submittedName>
        <fullName evidence="1">Uncharacterized protein</fullName>
    </submittedName>
</protein>
<reference evidence="1 2" key="1">
    <citation type="submission" date="2020-04" db="EMBL/GenBank/DDBJ databases">
        <title>Draft genome of Leeia sp. IMCC25680.</title>
        <authorList>
            <person name="Song J."/>
            <person name="Cho J.-C."/>
        </authorList>
    </citation>
    <scope>NUCLEOTIDE SEQUENCE [LARGE SCALE GENOMIC DNA]</scope>
    <source>
        <strain evidence="1 2">IMCC25680</strain>
    </source>
</reference>
<sequence>MLFPDRFSTPRTGQEGPYQFRLLCPADVTADHKAVMAAAERIRGVFGPDNHWPPATLTEADNLADLQRHEQDSLNRLNFAYSIWQDEHYAGCAYIKPFKSRLEIDARRGRFRELCYLWVSNDFVTQEEAIYQHTRHWINQHFPLRQPAWPGREWGWAQWAALASA</sequence>
<gene>
    <name evidence="1" type="ORF">HF682_14800</name>
</gene>
<evidence type="ECO:0000313" key="1">
    <source>
        <dbReference type="EMBL" id="NLR76433.1"/>
    </source>
</evidence>